<dbReference type="Gene3D" id="1.10.20.140">
    <property type="match status" value="1"/>
</dbReference>
<gene>
    <name evidence="10" type="primary">miaA</name>
    <name evidence="14" type="ORF">AUJ95_02505</name>
</gene>
<name>A0A1J5EAV4_9BACT</name>
<evidence type="ECO:0000256" key="2">
    <source>
        <dbReference type="ARBA" id="ARBA00003213"/>
    </source>
</evidence>
<feature type="region of interest" description="Interaction with substrate tRNA" evidence="10">
    <location>
        <begin position="35"/>
        <end position="38"/>
    </location>
</feature>
<dbReference type="GO" id="GO:0005524">
    <property type="term" value="F:ATP binding"/>
    <property type="evidence" value="ECO:0007669"/>
    <property type="project" value="UniProtKB-UniRule"/>
</dbReference>
<proteinExistence type="inferred from homology"/>
<dbReference type="GO" id="GO:0052381">
    <property type="term" value="F:tRNA dimethylallyltransferase activity"/>
    <property type="evidence" value="ECO:0007669"/>
    <property type="project" value="UniProtKB-UniRule"/>
</dbReference>
<keyword evidence="8 10" id="KW-0460">Magnesium</keyword>
<evidence type="ECO:0000313" key="15">
    <source>
        <dbReference type="Proteomes" id="UP000183085"/>
    </source>
</evidence>
<evidence type="ECO:0000256" key="9">
    <source>
        <dbReference type="ARBA" id="ARBA00049563"/>
    </source>
</evidence>
<dbReference type="Pfam" id="PF01715">
    <property type="entry name" value="IPPT"/>
    <property type="match status" value="1"/>
</dbReference>
<dbReference type="EC" id="2.5.1.75" evidence="10"/>
<dbReference type="Proteomes" id="UP000183085">
    <property type="component" value="Unassembled WGS sequence"/>
</dbReference>
<evidence type="ECO:0000256" key="1">
    <source>
        <dbReference type="ARBA" id="ARBA00001946"/>
    </source>
</evidence>
<comment type="cofactor">
    <cofactor evidence="1 10">
        <name>Mg(2+)</name>
        <dbReference type="ChEBI" id="CHEBI:18420"/>
    </cofactor>
</comment>
<evidence type="ECO:0000256" key="12">
    <source>
        <dbReference type="RuleBase" id="RU003784"/>
    </source>
</evidence>
<keyword evidence="5 10" id="KW-0819">tRNA processing</keyword>
<dbReference type="GO" id="GO:0006400">
    <property type="term" value="P:tRNA modification"/>
    <property type="evidence" value="ECO:0007669"/>
    <property type="project" value="TreeGrafter"/>
</dbReference>
<comment type="function">
    <text evidence="2 10 12">Catalyzes the transfer of a dimethylallyl group onto the adenine at position 37 in tRNAs that read codons beginning with uridine, leading to the formation of N6-(dimethylallyl)adenosine (i(6)A).</text>
</comment>
<comment type="catalytic activity">
    <reaction evidence="9 10 11">
        <text>adenosine(37) in tRNA + dimethylallyl diphosphate = N(6)-dimethylallyladenosine(37) in tRNA + diphosphate</text>
        <dbReference type="Rhea" id="RHEA:26482"/>
        <dbReference type="Rhea" id="RHEA-COMP:10162"/>
        <dbReference type="Rhea" id="RHEA-COMP:10375"/>
        <dbReference type="ChEBI" id="CHEBI:33019"/>
        <dbReference type="ChEBI" id="CHEBI:57623"/>
        <dbReference type="ChEBI" id="CHEBI:74411"/>
        <dbReference type="ChEBI" id="CHEBI:74415"/>
        <dbReference type="EC" id="2.5.1.75"/>
    </reaction>
</comment>
<organism evidence="14 15">
    <name type="scientific">Candidatus Desantisbacteria bacterium CG2_30_40_21</name>
    <dbReference type="NCBI Taxonomy" id="1817895"/>
    <lineage>
        <taxon>Bacteria</taxon>
        <taxon>Candidatus Desantisiibacteriota</taxon>
    </lineage>
</organism>
<feature type="binding site" evidence="10">
    <location>
        <begin position="12"/>
        <end position="17"/>
    </location>
    <ligand>
        <name>substrate</name>
    </ligand>
</feature>
<evidence type="ECO:0000256" key="6">
    <source>
        <dbReference type="ARBA" id="ARBA00022741"/>
    </source>
</evidence>
<evidence type="ECO:0000256" key="3">
    <source>
        <dbReference type="ARBA" id="ARBA00005842"/>
    </source>
</evidence>
<dbReference type="STRING" id="1817895.AUJ95_02505"/>
<comment type="similarity">
    <text evidence="3 10 13">Belongs to the IPP transferase family.</text>
</comment>
<dbReference type="PANTHER" id="PTHR11088">
    <property type="entry name" value="TRNA DIMETHYLALLYLTRANSFERASE"/>
    <property type="match status" value="1"/>
</dbReference>
<evidence type="ECO:0000256" key="13">
    <source>
        <dbReference type="RuleBase" id="RU003785"/>
    </source>
</evidence>
<comment type="caution">
    <text evidence="14">The sequence shown here is derived from an EMBL/GenBank/DDBJ whole genome shotgun (WGS) entry which is preliminary data.</text>
</comment>
<feature type="site" description="Interaction with substrate tRNA" evidence="10">
    <location>
        <position position="101"/>
    </location>
</feature>
<evidence type="ECO:0000256" key="5">
    <source>
        <dbReference type="ARBA" id="ARBA00022694"/>
    </source>
</evidence>
<protein>
    <recommendedName>
        <fullName evidence="10">tRNA dimethylallyltransferase</fullName>
        <ecNumber evidence="10">2.5.1.75</ecNumber>
    </recommendedName>
    <alternativeName>
        <fullName evidence="10">Dimethylallyl diphosphate:tRNA dimethylallyltransferase</fullName>
        <shortName evidence="10">DMAPP:tRNA dimethylallyltransferase</shortName>
        <shortName evidence="10">DMATase</shortName>
    </alternativeName>
    <alternativeName>
        <fullName evidence="10">Isopentenyl-diphosphate:tRNA isopentenyltransferase</fullName>
        <shortName evidence="10">IPP transferase</shortName>
        <shortName evidence="10">IPPT</shortName>
        <shortName evidence="10">IPTase</shortName>
    </alternativeName>
</protein>
<keyword evidence="7 10" id="KW-0067">ATP-binding</keyword>
<dbReference type="PANTHER" id="PTHR11088:SF60">
    <property type="entry name" value="TRNA DIMETHYLALLYLTRANSFERASE"/>
    <property type="match status" value="1"/>
</dbReference>
<dbReference type="NCBIfam" id="TIGR00174">
    <property type="entry name" value="miaA"/>
    <property type="match status" value="1"/>
</dbReference>
<evidence type="ECO:0000256" key="10">
    <source>
        <dbReference type="HAMAP-Rule" id="MF_00185"/>
    </source>
</evidence>
<dbReference type="InterPro" id="IPR018022">
    <property type="entry name" value="IPT"/>
</dbReference>
<dbReference type="InterPro" id="IPR039657">
    <property type="entry name" value="Dimethylallyltransferase"/>
</dbReference>
<dbReference type="AlphaFoldDB" id="A0A1J5EAV4"/>
<dbReference type="InterPro" id="IPR027417">
    <property type="entry name" value="P-loop_NTPase"/>
</dbReference>
<feature type="binding site" evidence="10">
    <location>
        <begin position="10"/>
        <end position="17"/>
    </location>
    <ligand>
        <name>ATP</name>
        <dbReference type="ChEBI" id="CHEBI:30616"/>
    </ligand>
</feature>
<evidence type="ECO:0000256" key="4">
    <source>
        <dbReference type="ARBA" id="ARBA00022679"/>
    </source>
</evidence>
<evidence type="ECO:0000256" key="11">
    <source>
        <dbReference type="RuleBase" id="RU003783"/>
    </source>
</evidence>
<evidence type="ECO:0000256" key="8">
    <source>
        <dbReference type="ARBA" id="ARBA00022842"/>
    </source>
</evidence>
<accession>A0A1J5EAV4</accession>
<feature type="site" description="Interaction with substrate tRNA" evidence="10">
    <location>
        <position position="123"/>
    </location>
</feature>
<keyword evidence="6 10" id="KW-0547">Nucleotide-binding</keyword>
<dbReference type="EMBL" id="MNYI01000066">
    <property type="protein sequence ID" value="OIP41922.1"/>
    <property type="molecule type" value="Genomic_DNA"/>
</dbReference>
<comment type="caution">
    <text evidence="10">Lacks conserved residue(s) required for the propagation of feature annotation.</text>
</comment>
<sequence length="318" mass="35994">MLKPLIIIAGPTGVGKTDIAHRLALEMNGEIVSADSRQIYRYLDIGTAKPSLEFRGQIPYHMIDIVDPDEDFSVADFKQQAEGIIDQIHLQGKLPFLVGGTGLYIKSIVSGLFPSPPPDLPFRRKLQEEASLLGTNHLHQRLSAIDQTAASKISNNDLRRIIRALEIYQQTGKPISCLQRLATITKDYHLIMICLNQDRQRLYAQISLRVDRMIETGWVKEVRGLLEKGYSPKEGGFSNPPIGQECLPPFRLTSMEALGYQQIIKHLQGIYTLQEAIDKIKQSSCQFAKRQLTWFRADPRYVWLEPDNMAEIRKVIAA</sequence>
<dbReference type="HAMAP" id="MF_00185">
    <property type="entry name" value="IPP_trans"/>
    <property type="match status" value="1"/>
</dbReference>
<dbReference type="Gene3D" id="3.40.50.300">
    <property type="entry name" value="P-loop containing nucleotide triphosphate hydrolases"/>
    <property type="match status" value="1"/>
</dbReference>
<keyword evidence="4 10" id="KW-0808">Transferase</keyword>
<reference evidence="14 15" key="1">
    <citation type="journal article" date="2016" name="Environ. Microbiol.">
        <title>Genomic resolution of a cold subsurface aquifer community provides metabolic insights for novel microbes adapted to high CO concentrations.</title>
        <authorList>
            <person name="Probst A.J."/>
            <person name="Castelle C.J."/>
            <person name="Singh A."/>
            <person name="Brown C.T."/>
            <person name="Anantharaman K."/>
            <person name="Sharon I."/>
            <person name="Hug L.A."/>
            <person name="Burstein D."/>
            <person name="Emerson J.B."/>
            <person name="Thomas B.C."/>
            <person name="Banfield J.F."/>
        </authorList>
    </citation>
    <scope>NUCLEOTIDE SEQUENCE [LARGE SCALE GENOMIC DNA]</scope>
    <source>
        <strain evidence="14">CG2_30_40_21</strain>
    </source>
</reference>
<comment type="subunit">
    <text evidence="10">Monomer.</text>
</comment>
<evidence type="ECO:0000313" key="14">
    <source>
        <dbReference type="EMBL" id="OIP41922.1"/>
    </source>
</evidence>
<evidence type="ECO:0000256" key="7">
    <source>
        <dbReference type="ARBA" id="ARBA00022840"/>
    </source>
</evidence>
<dbReference type="SUPFAM" id="SSF52540">
    <property type="entry name" value="P-loop containing nucleoside triphosphate hydrolases"/>
    <property type="match status" value="1"/>
</dbReference>